<dbReference type="Proteomes" id="UP000248039">
    <property type="component" value="Unassembled WGS sequence"/>
</dbReference>
<dbReference type="RefSeq" id="WP_110671204.1">
    <property type="nucleotide sequence ID" value="NZ_PYBW01000070.1"/>
</dbReference>
<comment type="caution">
    <text evidence="3">The sequence shown here is derived from an EMBL/GenBank/DDBJ whole genome shotgun (WGS) entry which is preliminary data.</text>
</comment>
<accession>A0A2V4N6W5</accession>
<reference evidence="3 4" key="1">
    <citation type="submission" date="2018-03" db="EMBL/GenBank/DDBJ databases">
        <title>Bioinformatic expansion and discovery of thiopeptide antibiotics.</title>
        <authorList>
            <person name="Schwalen C.J."/>
            <person name="Hudson G.A."/>
            <person name="Mitchell D.A."/>
        </authorList>
    </citation>
    <scope>NUCLEOTIDE SEQUENCE [LARGE SCALE GENOMIC DNA]</scope>
    <source>
        <strain evidence="3 4">ATCC 21389</strain>
    </source>
</reference>
<evidence type="ECO:0000313" key="3">
    <source>
        <dbReference type="EMBL" id="PYC77215.1"/>
    </source>
</evidence>
<dbReference type="Pfam" id="PF00975">
    <property type="entry name" value="Thioesterase"/>
    <property type="match status" value="1"/>
</dbReference>
<dbReference type="GO" id="GO:0008610">
    <property type="term" value="P:lipid biosynthetic process"/>
    <property type="evidence" value="ECO:0007669"/>
    <property type="project" value="TreeGrafter"/>
</dbReference>
<dbReference type="SUPFAM" id="SSF53474">
    <property type="entry name" value="alpha/beta-Hydrolases"/>
    <property type="match status" value="1"/>
</dbReference>
<dbReference type="AlphaFoldDB" id="A0A2V4N6W5"/>
<dbReference type="InterPro" id="IPR001031">
    <property type="entry name" value="Thioesterase"/>
</dbReference>
<name>A0A2V4N6W5_9ACTN</name>
<keyword evidence="4" id="KW-1185">Reference proteome</keyword>
<dbReference type="Gene3D" id="3.40.50.1820">
    <property type="entry name" value="alpha/beta hydrolase"/>
    <property type="match status" value="1"/>
</dbReference>
<organism evidence="3 4">
    <name type="scientific">Streptomyces tateyamensis</name>
    <dbReference type="NCBI Taxonomy" id="565073"/>
    <lineage>
        <taxon>Bacteria</taxon>
        <taxon>Bacillati</taxon>
        <taxon>Actinomycetota</taxon>
        <taxon>Actinomycetes</taxon>
        <taxon>Kitasatosporales</taxon>
        <taxon>Streptomycetaceae</taxon>
        <taxon>Streptomyces</taxon>
    </lineage>
</organism>
<comment type="similarity">
    <text evidence="1">Belongs to the thioesterase family.</text>
</comment>
<evidence type="ECO:0000259" key="2">
    <source>
        <dbReference type="Pfam" id="PF00975"/>
    </source>
</evidence>
<dbReference type="InterPro" id="IPR012223">
    <property type="entry name" value="TEII"/>
</dbReference>
<evidence type="ECO:0000256" key="1">
    <source>
        <dbReference type="ARBA" id="ARBA00007169"/>
    </source>
</evidence>
<dbReference type="PANTHER" id="PTHR11487:SF0">
    <property type="entry name" value="S-ACYL FATTY ACID SYNTHASE THIOESTERASE, MEDIUM CHAIN"/>
    <property type="match status" value="1"/>
</dbReference>
<dbReference type="EMBL" id="PYBW01000070">
    <property type="protein sequence ID" value="PYC77215.1"/>
    <property type="molecule type" value="Genomic_DNA"/>
</dbReference>
<sequence>MTAYPELTPASWVRPLRSVARPRLRLFLFHPAGAGPLLYRDWPDRLPADLDLWAVQLPGREARFAEPLLTDYQQAVDQLAVALRPYLDRPYAFFGHSMGALLAHGVAVAGRQHGDRAPERVLFSGCPGPGSPARPDRSALTDAELVAELRRMGGTPEEVLAEPDLLELLLPILRADFAVVSSARRPEGPLLDCPVTMLGGTEDTVTVEELERWRTVSTGPGSLHVFPGGHFYLTGDSAPEVLATIADELAHGALDD</sequence>
<proteinExistence type="inferred from homology"/>
<dbReference type="InterPro" id="IPR029058">
    <property type="entry name" value="AB_hydrolase_fold"/>
</dbReference>
<dbReference type="OrthoDB" id="8480037at2"/>
<protein>
    <submittedName>
        <fullName evidence="3">Putative thioesterase</fullName>
    </submittedName>
</protein>
<evidence type="ECO:0000313" key="4">
    <source>
        <dbReference type="Proteomes" id="UP000248039"/>
    </source>
</evidence>
<dbReference type="PANTHER" id="PTHR11487">
    <property type="entry name" value="THIOESTERASE"/>
    <property type="match status" value="1"/>
</dbReference>
<gene>
    <name evidence="3" type="ORF">C7C46_19795</name>
</gene>
<feature type="domain" description="Thioesterase" evidence="2">
    <location>
        <begin position="25"/>
        <end position="247"/>
    </location>
</feature>